<keyword evidence="4" id="KW-0802">TPR repeat</keyword>
<evidence type="ECO:0000256" key="1">
    <source>
        <dbReference type="ARBA" id="ARBA00022729"/>
    </source>
</evidence>
<sequence>MKRILIFCLISFFVFSGCAWFETKEEKPAQELASIGMDDFKSGNYRKAIESFEKLRDWYPFSKFAILAELKIADAYYCLKEYEDAIFAYEEFENLHPNNEAIPYVIYRIGLCYFDQVSTPDRDQSSAEKAKSTFIRLIKQFPRDKYAHMGKAYIKKCNKSLAEAVFGVGLHYYKSKHYKGALARFKSVISDYPDAGVHYKVLQYIAQCEALIKENNK</sequence>
<comment type="caution">
    <text evidence="6">The sequence shown here is derived from an EMBL/GenBank/DDBJ whole genome shotgun (WGS) entry which is preliminary data.</text>
</comment>
<evidence type="ECO:0000256" key="2">
    <source>
        <dbReference type="ARBA" id="ARBA00023136"/>
    </source>
</evidence>
<evidence type="ECO:0000313" key="7">
    <source>
        <dbReference type="Proteomes" id="UP000603545"/>
    </source>
</evidence>
<dbReference type="PROSITE" id="PS50005">
    <property type="entry name" value="TPR"/>
    <property type="match status" value="3"/>
</dbReference>
<dbReference type="HAMAP" id="MF_00922">
    <property type="entry name" value="OM_assembly_BamD"/>
    <property type="match status" value="1"/>
</dbReference>
<feature type="repeat" description="TPR" evidence="4">
    <location>
        <begin position="162"/>
        <end position="195"/>
    </location>
</feature>
<keyword evidence="1" id="KW-0732">Signal</keyword>
<accession>A0A8J6N905</accession>
<proteinExistence type="inferred from homology"/>
<feature type="repeat" description="TPR" evidence="4">
    <location>
        <begin position="66"/>
        <end position="99"/>
    </location>
</feature>
<dbReference type="Pfam" id="PF13525">
    <property type="entry name" value="YfiO"/>
    <property type="match status" value="1"/>
</dbReference>
<organism evidence="6 7">
    <name type="scientific">Candidatus Desulfaltia bathyphila</name>
    <dbReference type="NCBI Taxonomy" id="2841697"/>
    <lineage>
        <taxon>Bacteria</taxon>
        <taxon>Pseudomonadati</taxon>
        <taxon>Thermodesulfobacteriota</taxon>
        <taxon>Desulfobacteria</taxon>
        <taxon>Desulfobacterales</taxon>
        <taxon>Desulfobacterales incertae sedis</taxon>
        <taxon>Candidatus Desulfaltia</taxon>
    </lineage>
</organism>
<feature type="domain" description="Outer membrane lipoprotein BamD-like" evidence="5">
    <location>
        <begin position="26"/>
        <end position="208"/>
    </location>
</feature>
<protein>
    <submittedName>
        <fullName evidence="6">Outer membrane protein assembly factor BamD</fullName>
    </submittedName>
</protein>
<dbReference type="InterPro" id="IPR019734">
    <property type="entry name" value="TPR_rpt"/>
</dbReference>
<dbReference type="InterPro" id="IPR039565">
    <property type="entry name" value="BamD-like"/>
</dbReference>
<dbReference type="Gene3D" id="1.25.40.10">
    <property type="entry name" value="Tetratricopeptide repeat domain"/>
    <property type="match status" value="1"/>
</dbReference>
<dbReference type="EMBL" id="JACNLL010000077">
    <property type="protein sequence ID" value="MBC8200125.1"/>
    <property type="molecule type" value="Genomic_DNA"/>
</dbReference>
<keyword evidence="3" id="KW-0998">Cell outer membrane</keyword>
<dbReference type="PROSITE" id="PS51257">
    <property type="entry name" value="PROKAR_LIPOPROTEIN"/>
    <property type="match status" value="1"/>
</dbReference>
<reference evidence="6 7" key="1">
    <citation type="submission" date="2020-08" db="EMBL/GenBank/DDBJ databases">
        <title>Bridging the membrane lipid divide: bacteria of the FCB group superphylum have the potential to synthesize archaeal ether lipids.</title>
        <authorList>
            <person name="Villanueva L."/>
            <person name="Von Meijenfeldt F.A.B."/>
            <person name="Westbye A.B."/>
            <person name="Yadav S."/>
            <person name="Hopmans E.C."/>
            <person name="Dutilh B.E."/>
            <person name="Sinninghe Damste J.S."/>
        </authorList>
    </citation>
    <scope>NUCLEOTIDE SEQUENCE [LARGE SCALE GENOMIC DNA]</scope>
    <source>
        <strain evidence="6">NIOZ-UU82</strain>
    </source>
</reference>
<dbReference type="AlphaFoldDB" id="A0A8J6N905"/>
<gene>
    <name evidence="6" type="ORF">H8E80_08825</name>
</gene>
<feature type="repeat" description="TPR" evidence="4">
    <location>
        <begin position="29"/>
        <end position="62"/>
    </location>
</feature>
<name>A0A8J6N905_9BACT</name>
<dbReference type="NCBIfam" id="TIGR03302">
    <property type="entry name" value="OM_YfiO"/>
    <property type="match status" value="1"/>
</dbReference>
<dbReference type="SUPFAM" id="SSF48452">
    <property type="entry name" value="TPR-like"/>
    <property type="match status" value="1"/>
</dbReference>
<evidence type="ECO:0000259" key="5">
    <source>
        <dbReference type="Pfam" id="PF13525"/>
    </source>
</evidence>
<dbReference type="InterPro" id="IPR011990">
    <property type="entry name" value="TPR-like_helical_dom_sf"/>
</dbReference>
<dbReference type="Proteomes" id="UP000603545">
    <property type="component" value="Unassembled WGS sequence"/>
</dbReference>
<evidence type="ECO:0000313" key="6">
    <source>
        <dbReference type="EMBL" id="MBC8200125.1"/>
    </source>
</evidence>
<evidence type="ECO:0000256" key="4">
    <source>
        <dbReference type="PROSITE-ProRule" id="PRU00339"/>
    </source>
</evidence>
<dbReference type="InterPro" id="IPR017689">
    <property type="entry name" value="BamD"/>
</dbReference>
<evidence type="ECO:0000256" key="3">
    <source>
        <dbReference type="ARBA" id="ARBA00023237"/>
    </source>
</evidence>
<keyword evidence="2" id="KW-0472">Membrane</keyword>